<name>A0A644YQ49_9ZZZZ</name>
<evidence type="ECO:0000313" key="1">
    <source>
        <dbReference type="EMBL" id="MPM30715.1"/>
    </source>
</evidence>
<proteinExistence type="predicted"/>
<sequence length="76" mass="8347">MSKILAEQLEAGFIFGDTEAEEYVYLPGGEIGAANPLCVIEKGKSRSDISMEEAIELILRLTLQPVRHPQLGLRSC</sequence>
<reference evidence="1" key="1">
    <citation type="submission" date="2019-08" db="EMBL/GenBank/DDBJ databases">
        <authorList>
            <person name="Kucharzyk K."/>
            <person name="Murdoch R.W."/>
            <person name="Higgins S."/>
            <person name="Loffler F."/>
        </authorList>
    </citation>
    <scope>NUCLEOTIDE SEQUENCE</scope>
</reference>
<dbReference type="AlphaFoldDB" id="A0A644YQ49"/>
<organism evidence="1">
    <name type="scientific">bioreactor metagenome</name>
    <dbReference type="NCBI Taxonomy" id="1076179"/>
    <lineage>
        <taxon>unclassified sequences</taxon>
        <taxon>metagenomes</taxon>
        <taxon>ecological metagenomes</taxon>
    </lineage>
</organism>
<protein>
    <submittedName>
        <fullName evidence="1">Uncharacterized protein</fullName>
    </submittedName>
</protein>
<gene>
    <name evidence="1" type="ORF">SDC9_77265</name>
</gene>
<dbReference type="EMBL" id="VSSQ01005867">
    <property type="protein sequence ID" value="MPM30715.1"/>
    <property type="molecule type" value="Genomic_DNA"/>
</dbReference>
<accession>A0A644YQ49</accession>
<comment type="caution">
    <text evidence="1">The sequence shown here is derived from an EMBL/GenBank/DDBJ whole genome shotgun (WGS) entry which is preliminary data.</text>
</comment>